<comment type="caution">
    <text evidence="1">The sequence shown here is derived from an EMBL/GenBank/DDBJ whole genome shotgun (WGS) entry which is preliminary data.</text>
</comment>
<dbReference type="RefSeq" id="WP_109235611.1">
    <property type="nucleotide sequence ID" value="NZ_BMXZ01000001.1"/>
</dbReference>
<keyword evidence="2" id="KW-1185">Reference proteome</keyword>
<accession>A0A2U2AMJ2</accession>
<dbReference type="AlphaFoldDB" id="A0A2U2AMJ2"/>
<evidence type="ECO:0000313" key="2">
    <source>
        <dbReference type="Proteomes" id="UP000244948"/>
    </source>
</evidence>
<evidence type="ECO:0000313" key="1">
    <source>
        <dbReference type="EMBL" id="PWD84431.1"/>
    </source>
</evidence>
<dbReference type="Proteomes" id="UP000244948">
    <property type="component" value="Unassembled WGS sequence"/>
</dbReference>
<protein>
    <submittedName>
        <fullName evidence="1">Uncharacterized protein</fullName>
    </submittedName>
</protein>
<gene>
    <name evidence="1" type="ORF">DC082_02490</name>
</gene>
<proteinExistence type="predicted"/>
<sequence>MLYEKKGFLRSVASIFIQGSSYYDYKKITQKSFKEASTEDILEISKDFERVTQKYISDKNIERYVFDK</sequence>
<name>A0A2U2AMJ2_9GAMM</name>
<dbReference type="EMBL" id="QEWR01000002">
    <property type="protein sequence ID" value="PWD84431.1"/>
    <property type="molecule type" value="Genomic_DNA"/>
</dbReference>
<reference evidence="1 2" key="1">
    <citation type="journal article" date="2018" name="Genome Announc.">
        <title>Ignatzschineria cameli sp. nov., isolated from necrotic foot tissue of dromedaries (Camelus dromedarius) and associated maggots (Wohlfahrtia species) in Dubai.</title>
        <authorList>
            <person name="Tsang C.C."/>
            <person name="Tang J.Y."/>
            <person name="Fong J.Y."/>
            <person name="Kinne J."/>
            <person name="Lee H.H."/>
            <person name="Joseph M."/>
            <person name="Jose S."/>
            <person name="Schuster R.K."/>
            <person name="Tang Y."/>
            <person name="Sivakumar S."/>
            <person name="Chen J.H."/>
            <person name="Teng J.L."/>
            <person name="Lau S.K."/>
            <person name="Wernery U."/>
            <person name="Woo P.C."/>
        </authorList>
    </citation>
    <scope>NUCLEOTIDE SEQUENCE [LARGE SCALE GENOMIC DNA]</scope>
    <source>
        <strain evidence="1 2">KCTC 22643</strain>
    </source>
</reference>
<organism evidence="1 2">
    <name type="scientific">Ignatzschineria indica</name>
    <dbReference type="NCBI Taxonomy" id="472583"/>
    <lineage>
        <taxon>Bacteria</taxon>
        <taxon>Pseudomonadati</taxon>
        <taxon>Pseudomonadota</taxon>
        <taxon>Gammaproteobacteria</taxon>
        <taxon>Cardiobacteriales</taxon>
        <taxon>Ignatzschineriaceae</taxon>
        <taxon>Ignatzschineria</taxon>
    </lineage>
</organism>